<accession>A0A0F9X3E8</accession>
<dbReference type="Proteomes" id="UP000034112">
    <property type="component" value="Unassembled WGS sequence"/>
</dbReference>
<protein>
    <submittedName>
        <fullName evidence="2">Uncharacterized protein</fullName>
    </submittedName>
</protein>
<comment type="caution">
    <text evidence="2">The sequence shown here is derived from an EMBL/GenBank/DDBJ whole genome shotgun (WGS) entry which is preliminary data.</text>
</comment>
<name>A0A0F9X3E8_TRIHA</name>
<gene>
    <name evidence="2" type="ORF">THAR02_08177</name>
</gene>
<proteinExistence type="predicted"/>
<organism evidence="2 3">
    <name type="scientific">Trichoderma harzianum</name>
    <name type="common">Hypocrea lixii</name>
    <dbReference type="NCBI Taxonomy" id="5544"/>
    <lineage>
        <taxon>Eukaryota</taxon>
        <taxon>Fungi</taxon>
        <taxon>Dikarya</taxon>
        <taxon>Ascomycota</taxon>
        <taxon>Pezizomycotina</taxon>
        <taxon>Sordariomycetes</taxon>
        <taxon>Hypocreomycetidae</taxon>
        <taxon>Hypocreales</taxon>
        <taxon>Hypocreaceae</taxon>
        <taxon>Trichoderma</taxon>
    </lineage>
</organism>
<feature type="region of interest" description="Disordered" evidence="1">
    <location>
        <begin position="156"/>
        <end position="200"/>
    </location>
</feature>
<dbReference type="AlphaFoldDB" id="A0A0F9X3E8"/>
<dbReference type="EMBL" id="JOKZ01000304">
    <property type="protein sequence ID" value="KKO99725.1"/>
    <property type="molecule type" value="Genomic_DNA"/>
</dbReference>
<reference evidence="3" key="1">
    <citation type="journal article" date="2015" name="Genome Announc.">
        <title>Draft whole-genome sequence of the biocontrol agent Trichoderma harzianum T6776.</title>
        <authorList>
            <person name="Baroncelli R."/>
            <person name="Piaggeschi G."/>
            <person name="Fiorini L."/>
            <person name="Bertolini E."/>
            <person name="Zapparata A."/>
            <person name="Pe M.E."/>
            <person name="Sarrocco S."/>
            <person name="Vannacci G."/>
        </authorList>
    </citation>
    <scope>NUCLEOTIDE SEQUENCE [LARGE SCALE GENOMIC DNA]</scope>
    <source>
        <strain evidence="3">T6776</strain>
    </source>
</reference>
<evidence type="ECO:0000313" key="2">
    <source>
        <dbReference type="EMBL" id="KKO99725.1"/>
    </source>
</evidence>
<sequence>MEYEDPDLQEPSALAAARRPRKYLRRSTNVAVHGPRLLRVQLAAGGHEARSWEPGAAAGTLDWLCKTKARYLGPAFVQAQPQVPIRITCAAYAIPMVMRLDDSPRRYYLLISKAKISSSRLLRIGWQGNPARLLGLKTQSNQAQTCDSIQGRSATLGAAERGHGSPSHAARTEQHEASASKWAPTVVGKLSPPSVNEPKSRCWQMAQENKALALDTM</sequence>
<evidence type="ECO:0000313" key="3">
    <source>
        <dbReference type="Proteomes" id="UP000034112"/>
    </source>
</evidence>
<evidence type="ECO:0000256" key="1">
    <source>
        <dbReference type="SAM" id="MobiDB-lite"/>
    </source>
</evidence>